<feature type="transmembrane region" description="Helical" evidence="9">
    <location>
        <begin position="78"/>
        <end position="97"/>
    </location>
</feature>
<feature type="region of interest" description="Disordered" evidence="8">
    <location>
        <begin position="164"/>
        <end position="184"/>
    </location>
</feature>
<dbReference type="SUPFAM" id="SSF103473">
    <property type="entry name" value="MFS general substrate transporter"/>
    <property type="match status" value="2"/>
</dbReference>
<dbReference type="InterPro" id="IPR020846">
    <property type="entry name" value="MFS_dom"/>
</dbReference>
<evidence type="ECO:0000259" key="10">
    <source>
        <dbReference type="PROSITE" id="PS50850"/>
    </source>
</evidence>
<evidence type="ECO:0000256" key="7">
    <source>
        <dbReference type="ARBA" id="ARBA00023251"/>
    </source>
</evidence>
<evidence type="ECO:0000256" key="5">
    <source>
        <dbReference type="ARBA" id="ARBA00022989"/>
    </source>
</evidence>
<dbReference type="Gene3D" id="1.20.1720.10">
    <property type="entry name" value="Multidrug resistance protein D"/>
    <property type="match status" value="1"/>
</dbReference>
<evidence type="ECO:0000256" key="4">
    <source>
        <dbReference type="ARBA" id="ARBA00022692"/>
    </source>
</evidence>
<evidence type="ECO:0000256" key="9">
    <source>
        <dbReference type="SAM" id="Phobius"/>
    </source>
</evidence>
<dbReference type="InterPro" id="IPR036259">
    <property type="entry name" value="MFS_trans_sf"/>
</dbReference>
<reference evidence="11 12" key="1">
    <citation type="journal article" date="2019" name="Int. J. Syst. Evol. Microbiol.">
        <title>The Global Catalogue of Microorganisms (GCM) 10K type strain sequencing project: providing services to taxonomists for standard genome sequencing and annotation.</title>
        <authorList>
            <consortium name="The Broad Institute Genomics Platform"/>
            <consortium name="The Broad Institute Genome Sequencing Center for Infectious Disease"/>
            <person name="Wu L."/>
            <person name="Ma J."/>
        </authorList>
    </citation>
    <scope>NUCLEOTIDE SEQUENCE [LARGE SCALE GENOMIC DNA]</scope>
    <source>
        <strain evidence="11 12">JCM 11445</strain>
    </source>
</reference>
<keyword evidence="5 9" id="KW-1133">Transmembrane helix</keyword>
<keyword evidence="4 9" id="KW-0812">Transmembrane</keyword>
<sequence>MPEVTSPEQPATQHPWRVLAVMCIGFFLSLLDGSIVNVAIPTLIHSMDASYDQVLWVFAPIVGPVLGGFLLAHLSWRWIFFINVPIGIATAVLALTFAPPMRSERWHRLDLVGAALATAGLNGVVFGLIEGERYDWGGIAGPISITAARPRNGPVGCRRICAPSSSTTAPPPHMTTVRPRRPTV</sequence>
<evidence type="ECO:0000256" key="1">
    <source>
        <dbReference type="ARBA" id="ARBA00004651"/>
    </source>
</evidence>
<keyword evidence="7" id="KW-0046">Antibiotic resistance</keyword>
<evidence type="ECO:0000256" key="3">
    <source>
        <dbReference type="ARBA" id="ARBA00022475"/>
    </source>
</evidence>
<feature type="transmembrane region" description="Helical" evidence="9">
    <location>
        <begin position="16"/>
        <end position="42"/>
    </location>
</feature>
<gene>
    <name evidence="11" type="ORF">GCM10009576_027190</name>
</gene>
<evidence type="ECO:0000256" key="6">
    <source>
        <dbReference type="ARBA" id="ARBA00023136"/>
    </source>
</evidence>
<keyword evidence="12" id="KW-1185">Reference proteome</keyword>
<dbReference type="InterPro" id="IPR011701">
    <property type="entry name" value="MFS"/>
</dbReference>
<comment type="caution">
    <text evidence="11">The sequence shown here is derived from an EMBL/GenBank/DDBJ whole genome shotgun (WGS) entry which is preliminary data.</text>
</comment>
<protein>
    <recommendedName>
        <fullName evidence="10">Major facilitator superfamily (MFS) profile domain-containing protein</fullName>
    </recommendedName>
</protein>
<dbReference type="EMBL" id="BAAAIE010000013">
    <property type="protein sequence ID" value="GAA0976548.1"/>
    <property type="molecule type" value="Genomic_DNA"/>
</dbReference>
<evidence type="ECO:0000313" key="12">
    <source>
        <dbReference type="Proteomes" id="UP001500033"/>
    </source>
</evidence>
<feature type="domain" description="Major facilitator superfamily (MFS) profile" evidence="10">
    <location>
        <begin position="1"/>
        <end position="184"/>
    </location>
</feature>
<dbReference type="Proteomes" id="UP001500033">
    <property type="component" value="Unassembled WGS sequence"/>
</dbReference>
<organism evidence="11 12">
    <name type="scientific">Streptomyces rhizosphaericus</name>
    <dbReference type="NCBI Taxonomy" id="114699"/>
    <lineage>
        <taxon>Bacteria</taxon>
        <taxon>Bacillati</taxon>
        <taxon>Actinomycetota</taxon>
        <taxon>Actinomycetes</taxon>
        <taxon>Kitasatosporales</taxon>
        <taxon>Streptomycetaceae</taxon>
        <taxon>Streptomyces</taxon>
        <taxon>Streptomyces violaceusniger group</taxon>
    </lineage>
</organism>
<dbReference type="PROSITE" id="PS50850">
    <property type="entry name" value="MFS"/>
    <property type="match status" value="1"/>
</dbReference>
<proteinExistence type="predicted"/>
<dbReference type="Pfam" id="PF07690">
    <property type="entry name" value="MFS_1"/>
    <property type="match status" value="1"/>
</dbReference>
<keyword evidence="6 9" id="KW-0472">Membrane</keyword>
<feature type="transmembrane region" description="Helical" evidence="9">
    <location>
        <begin position="54"/>
        <end position="72"/>
    </location>
</feature>
<keyword evidence="2" id="KW-0813">Transport</keyword>
<dbReference type="PANTHER" id="PTHR42718">
    <property type="entry name" value="MAJOR FACILITATOR SUPERFAMILY MULTIDRUG TRANSPORTER MFSC"/>
    <property type="match status" value="1"/>
</dbReference>
<accession>A0ABN1S768</accession>
<keyword evidence="3" id="KW-1003">Cell membrane</keyword>
<comment type="subcellular location">
    <subcellularLocation>
        <location evidence="1">Cell membrane</location>
        <topology evidence="1">Multi-pass membrane protein</topology>
    </subcellularLocation>
</comment>
<feature type="transmembrane region" description="Helical" evidence="9">
    <location>
        <begin position="109"/>
        <end position="129"/>
    </location>
</feature>
<dbReference type="PANTHER" id="PTHR42718:SF46">
    <property type="entry name" value="BLR6921 PROTEIN"/>
    <property type="match status" value="1"/>
</dbReference>
<evidence type="ECO:0000256" key="2">
    <source>
        <dbReference type="ARBA" id="ARBA00022448"/>
    </source>
</evidence>
<evidence type="ECO:0000256" key="8">
    <source>
        <dbReference type="SAM" id="MobiDB-lite"/>
    </source>
</evidence>
<evidence type="ECO:0000313" key="11">
    <source>
        <dbReference type="EMBL" id="GAA0976548.1"/>
    </source>
</evidence>
<name>A0ABN1S768_9ACTN</name>